<dbReference type="EMBL" id="LLZJ01000387">
    <property type="protein sequence ID" value="KUL47351.1"/>
    <property type="molecule type" value="Genomic_DNA"/>
</dbReference>
<dbReference type="AlphaFoldDB" id="A0A0X3VRH0"/>
<name>A0A0X3VRH0_STRVO</name>
<organism evidence="2 3">
    <name type="scientific">Streptomyces violaceusniger</name>
    <dbReference type="NCBI Taxonomy" id="68280"/>
    <lineage>
        <taxon>Bacteria</taxon>
        <taxon>Bacillati</taxon>
        <taxon>Actinomycetota</taxon>
        <taxon>Actinomycetes</taxon>
        <taxon>Kitasatosporales</taxon>
        <taxon>Streptomycetaceae</taxon>
        <taxon>Streptomyces</taxon>
        <taxon>Streptomyces violaceusniger group</taxon>
    </lineage>
</organism>
<proteinExistence type="predicted"/>
<gene>
    <name evidence="2" type="ORF">ADL28_32685</name>
</gene>
<evidence type="ECO:0000313" key="3">
    <source>
        <dbReference type="Proteomes" id="UP000053413"/>
    </source>
</evidence>
<reference evidence="3" key="1">
    <citation type="submission" date="2015-10" db="EMBL/GenBank/DDBJ databases">
        <authorList>
            <person name="Ju K.-S."/>
            <person name="Doroghazi J.R."/>
            <person name="Metcalf W.W."/>
        </authorList>
    </citation>
    <scope>NUCLEOTIDE SEQUENCE [LARGE SCALE GENOMIC DNA]</scope>
    <source>
        <strain evidence="3">NRRL F-8817</strain>
    </source>
</reference>
<feature type="compositionally biased region" description="Basic residues" evidence="1">
    <location>
        <begin position="15"/>
        <end position="28"/>
    </location>
</feature>
<protein>
    <submittedName>
        <fullName evidence="2">Uncharacterized protein</fullName>
    </submittedName>
</protein>
<accession>A0A0X3VRH0</accession>
<dbReference type="Proteomes" id="UP000053413">
    <property type="component" value="Unassembled WGS sequence"/>
</dbReference>
<evidence type="ECO:0000313" key="2">
    <source>
        <dbReference type="EMBL" id="KUL47351.1"/>
    </source>
</evidence>
<dbReference type="OrthoDB" id="4069673at2"/>
<feature type="region of interest" description="Disordered" evidence="1">
    <location>
        <begin position="1"/>
        <end position="28"/>
    </location>
</feature>
<evidence type="ECO:0000256" key="1">
    <source>
        <dbReference type="SAM" id="MobiDB-lite"/>
    </source>
</evidence>
<sequence length="136" mass="14226">MPPQAERACSDPRKRTSSSRGRARRPRPRRYVWLSDVDTTSSYVTAVRGPLPINGVSAGPTFMPAASLVMGGVGPEHAGPASDLLQTVQRLGGAIGLAVIVPAYAAGSIPGRPVPGARAIILADRRTTTVRTTDRG</sequence>
<comment type="caution">
    <text evidence="2">The sequence shown here is derived from an EMBL/GenBank/DDBJ whole genome shotgun (WGS) entry which is preliminary data.</text>
</comment>
<dbReference type="RefSeq" id="WP_059147396.1">
    <property type="nucleotide sequence ID" value="NZ_LLZJ01000387.1"/>
</dbReference>